<reference evidence="1" key="1">
    <citation type="submission" date="2020-07" db="EMBL/GenBank/DDBJ databases">
        <title>Huge and variable diversity of episymbiotic CPR bacteria and DPANN archaea in groundwater ecosystems.</title>
        <authorList>
            <person name="He C.Y."/>
            <person name="Keren R."/>
            <person name="Whittaker M."/>
            <person name="Farag I.F."/>
            <person name="Doudna J."/>
            <person name="Cate J.H.D."/>
            <person name="Banfield J.F."/>
        </authorList>
    </citation>
    <scope>NUCLEOTIDE SEQUENCE</scope>
    <source>
        <strain evidence="1">NC_groundwater_672_Ag_B-0.1um_62_36</strain>
    </source>
</reference>
<evidence type="ECO:0000313" key="1">
    <source>
        <dbReference type="EMBL" id="MBI2877513.1"/>
    </source>
</evidence>
<dbReference type="InterPro" id="IPR021409">
    <property type="entry name" value="DUF3047"/>
</dbReference>
<dbReference type="Pfam" id="PF11249">
    <property type="entry name" value="DUF3047"/>
    <property type="match status" value="1"/>
</dbReference>
<evidence type="ECO:0000313" key="2">
    <source>
        <dbReference type="Proteomes" id="UP000769766"/>
    </source>
</evidence>
<comment type="caution">
    <text evidence="1">The sequence shown here is derived from an EMBL/GenBank/DDBJ whole genome shotgun (WGS) entry which is preliminary data.</text>
</comment>
<name>A0A932FXF3_UNCTE</name>
<proteinExistence type="predicted"/>
<sequence length="230" mass="26395">MGSLGIGFIFLLGSLLFCLRKAGSETNGTLLIDQFGGSQGNGESIPIGWQLKVWKGKPQIELKREGEDYALKLMSQRSSFGLYKDIHFDLPKYPILKWRWKVTLLPKNGDVRFRHFDDQAAGIYIIFPKFPAFVNSRIVAYTWENLAPQGKDIVSPKFGNARYVILRSGPTELGKWVWEERNVYEDYKRLFQEEPPSVGKVALMIDSDDTQSSAESFFDDIVFLKRKEER</sequence>
<protein>
    <submittedName>
        <fullName evidence="1">DUF3047 domain-containing protein</fullName>
    </submittedName>
</protein>
<gene>
    <name evidence="1" type="ORF">HYY20_11575</name>
</gene>
<dbReference type="EMBL" id="JACPRF010000354">
    <property type="protein sequence ID" value="MBI2877513.1"/>
    <property type="molecule type" value="Genomic_DNA"/>
</dbReference>
<organism evidence="1 2">
    <name type="scientific">Tectimicrobiota bacterium</name>
    <dbReference type="NCBI Taxonomy" id="2528274"/>
    <lineage>
        <taxon>Bacteria</taxon>
        <taxon>Pseudomonadati</taxon>
        <taxon>Nitrospinota/Tectimicrobiota group</taxon>
        <taxon>Candidatus Tectimicrobiota</taxon>
    </lineage>
</organism>
<dbReference type="Proteomes" id="UP000769766">
    <property type="component" value="Unassembled WGS sequence"/>
</dbReference>
<dbReference type="AlphaFoldDB" id="A0A932FXF3"/>
<accession>A0A932FXF3</accession>